<dbReference type="InterPro" id="IPR051803">
    <property type="entry name" value="TA_system_RelE-like_toxin"/>
</dbReference>
<evidence type="ECO:0000256" key="1">
    <source>
        <dbReference type="ARBA" id="ARBA00006226"/>
    </source>
</evidence>
<evidence type="ECO:0000313" key="3">
    <source>
        <dbReference type="EMBL" id="TVO34741.1"/>
    </source>
</evidence>
<evidence type="ECO:0000313" key="4">
    <source>
        <dbReference type="Proteomes" id="UP000319828"/>
    </source>
</evidence>
<dbReference type="RefSeq" id="WP_144388686.1">
    <property type="nucleotide sequence ID" value="NZ_CANNCB010000025.1"/>
</dbReference>
<reference evidence="3 4" key="1">
    <citation type="submission" date="2019-07" db="EMBL/GenBank/DDBJ databases">
        <title>The draft genome sequence of Vibrio algivorus M1486.</title>
        <authorList>
            <person name="Meng X."/>
        </authorList>
    </citation>
    <scope>NUCLEOTIDE SEQUENCE [LARGE SCALE GENOMIC DNA]</scope>
    <source>
        <strain evidence="3 4">M1486</strain>
    </source>
</reference>
<dbReference type="InterPro" id="IPR035093">
    <property type="entry name" value="RelE/ParE_toxin_dom_sf"/>
</dbReference>
<comment type="caution">
    <text evidence="3">The sequence shown here is derived from an EMBL/GenBank/DDBJ whole genome shotgun (WGS) entry which is preliminary data.</text>
</comment>
<dbReference type="Gene3D" id="3.30.2310.20">
    <property type="entry name" value="RelE-like"/>
    <property type="match status" value="1"/>
</dbReference>
<accession>A0A557P264</accession>
<dbReference type="PANTHER" id="PTHR33755:SF5">
    <property type="entry name" value="TYPE II TOXIN-ANTITOXIN SYSTEM RELE_PARE FAMILY TOXIN"/>
    <property type="match status" value="1"/>
</dbReference>
<sequence length="102" mass="11994">MILWEEESLNDREKIFEFLYDFNPDAAEKTDNLIEAKVENLLEQPLMGVKRDGIRGRLLIIPEISMIVSYWVEGDIIRIMRVLHQKQKFPMIDTRSGELTPC</sequence>
<dbReference type="Proteomes" id="UP000319828">
    <property type="component" value="Unassembled WGS sequence"/>
</dbReference>
<proteinExistence type="inferred from homology"/>
<keyword evidence="2" id="KW-1277">Toxin-antitoxin system</keyword>
<gene>
    <name evidence="3" type="ORF">FOF44_13160</name>
</gene>
<dbReference type="PANTHER" id="PTHR33755">
    <property type="entry name" value="TOXIN PARE1-RELATED"/>
    <property type="match status" value="1"/>
</dbReference>
<organism evidence="3 4">
    <name type="scientific">Vibrio algivorus</name>
    <dbReference type="NCBI Taxonomy" id="1667024"/>
    <lineage>
        <taxon>Bacteria</taxon>
        <taxon>Pseudomonadati</taxon>
        <taxon>Pseudomonadota</taxon>
        <taxon>Gammaproteobacteria</taxon>
        <taxon>Vibrionales</taxon>
        <taxon>Vibrionaceae</taxon>
        <taxon>Vibrio</taxon>
    </lineage>
</organism>
<dbReference type="OrthoDB" id="6239274at2"/>
<name>A0A557P264_9VIBR</name>
<dbReference type="NCBIfam" id="TIGR02385">
    <property type="entry name" value="RelE_StbE"/>
    <property type="match status" value="1"/>
</dbReference>
<comment type="similarity">
    <text evidence="1">Belongs to the RelE toxin family.</text>
</comment>
<dbReference type="EMBL" id="VMKJ01000029">
    <property type="protein sequence ID" value="TVO34741.1"/>
    <property type="molecule type" value="Genomic_DNA"/>
</dbReference>
<evidence type="ECO:0000256" key="2">
    <source>
        <dbReference type="ARBA" id="ARBA00022649"/>
    </source>
</evidence>
<dbReference type="InterPro" id="IPR007712">
    <property type="entry name" value="RelE/ParE_toxin"/>
</dbReference>
<dbReference type="AlphaFoldDB" id="A0A557P264"/>
<dbReference type="Pfam" id="PF05016">
    <property type="entry name" value="ParE_toxin"/>
    <property type="match status" value="1"/>
</dbReference>
<protein>
    <submittedName>
        <fullName evidence="3">Type II toxin-antitoxin system RelE/ParE family toxin</fullName>
    </submittedName>
</protein>